<dbReference type="CDD" id="cd02020">
    <property type="entry name" value="CMPK"/>
    <property type="match status" value="1"/>
</dbReference>
<evidence type="ECO:0000256" key="8">
    <source>
        <dbReference type="HAMAP-Rule" id="MF_00238"/>
    </source>
</evidence>
<accession>A0A1F5ISY7</accession>
<dbReference type="NCBIfam" id="TIGR00017">
    <property type="entry name" value="cmk"/>
    <property type="match status" value="1"/>
</dbReference>
<evidence type="ECO:0000256" key="1">
    <source>
        <dbReference type="ARBA" id="ARBA00009427"/>
    </source>
</evidence>
<keyword evidence="4 8" id="KW-0418">Kinase</keyword>
<comment type="similarity">
    <text evidence="1 8">Belongs to the cytidylate kinase family. Type 1 subfamily.</text>
</comment>
<comment type="caution">
    <text evidence="8">Lacks conserved residue(s) required for the propagation of feature annotation.</text>
</comment>
<dbReference type="Pfam" id="PF02224">
    <property type="entry name" value="Cytidylate_kin"/>
    <property type="match status" value="1"/>
</dbReference>
<dbReference type="InterPro" id="IPR011994">
    <property type="entry name" value="Cytidylate_kinase_dom"/>
</dbReference>
<evidence type="ECO:0000256" key="2">
    <source>
        <dbReference type="ARBA" id="ARBA00022679"/>
    </source>
</evidence>
<dbReference type="GO" id="GO:0036431">
    <property type="term" value="F:dCMP kinase activity"/>
    <property type="evidence" value="ECO:0007669"/>
    <property type="project" value="InterPro"/>
</dbReference>
<comment type="subcellular location">
    <subcellularLocation>
        <location evidence="8">Cytoplasm</location>
    </subcellularLocation>
</comment>
<comment type="caution">
    <text evidence="10">The sequence shown here is derived from an EMBL/GenBank/DDBJ whole genome shotgun (WGS) entry which is preliminary data.</text>
</comment>
<dbReference type="InterPro" id="IPR003136">
    <property type="entry name" value="Cytidylate_kin"/>
</dbReference>
<keyword evidence="8" id="KW-0963">Cytoplasm</keyword>
<dbReference type="EC" id="2.7.4.25" evidence="8"/>
<sequence length="219" mass="24495">MENVVTIDGPTSSGKNSVGFLLSQKLGFQYIDSGSIYRAGCIFILKNNVALDDPAGMVEVYKNLRIGIKVVDQQQRFFANGEDVTAHLHDPEVTKIVPAVSAIKEVREATKVIQYKLVSSNSTVMTGRDIGSEIFPSAKHKFYLTATVETRAKRRFKQLVKKDPSVKYEDVLAAMEERDKQDETREVSPLRIPEGAVEIDNSNLNVEQTVEEMLRHIHA</sequence>
<evidence type="ECO:0000256" key="6">
    <source>
        <dbReference type="ARBA" id="ARBA00047615"/>
    </source>
</evidence>
<comment type="catalytic activity">
    <reaction evidence="6 8">
        <text>dCMP + ATP = dCDP + ADP</text>
        <dbReference type="Rhea" id="RHEA:25094"/>
        <dbReference type="ChEBI" id="CHEBI:30616"/>
        <dbReference type="ChEBI" id="CHEBI:57566"/>
        <dbReference type="ChEBI" id="CHEBI:58593"/>
        <dbReference type="ChEBI" id="CHEBI:456216"/>
        <dbReference type="EC" id="2.7.4.25"/>
    </reaction>
</comment>
<name>A0A1F5ISY7_9BACT</name>
<protein>
    <recommendedName>
        <fullName evidence="8">Cytidylate kinase</fullName>
        <shortName evidence="8">CK</shortName>
        <ecNumber evidence="8">2.7.4.25</ecNumber>
    </recommendedName>
    <alternativeName>
        <fullName evidence="8">Cytidine monophosphate kinase</fullName>
        <shortName evidence="8">CMP kinase</shortName>
    </alternativeName>
</protein>
<gene>
    <name evidence="8" type="primary">cmk</name>
    <name evidence="10" type="ORF">A2871_00230</name>
</gene>
<dbReference type="AlphaFoldDB" id="A0A1F5ISY7"/>
<evidence type="ECO:0000256" key="7">
    <source>
        <dbReference type="ARBA" id="ARBA00048478"/>
    </source>
</evidence>
<dbReference type="InterPro" id="IPR027417">
    <property type="entry name" value="P-loop_NTPase"/>
</dbReference>
<evidence type="ECO:0000313" key="10">
    <source>
        <dbReference type="EMBL" id="OGE19473.1"/>
    </source>
</evidence>
<dbReference type="HAMAP" id="MF_00238">
    <property type="entry name" value="Cytidyl_kinase_type1"/>
    <property type="match status" value="1"/>
</dbReference>
<dbReference type="Proteomes" id="UP000176336">
    <property type="component" value="Unassembled WGS sequence"/>
</dbReference>
<comment type="catalytic activity">
    <reaction evidence="7 8">
        <text>CMP + ATP = CDP + ADP</text>
        <dbReference type="Rhea" id="RHEA:11600"/>
        <dbReference type="ChEBI" id="CHEBI:30616"/>
        <dbReference type="ChEBI" id="CHEBI:58069"/>
        <dbReference type="ChEBI" id="CHEBI:60377"/>
        <dbReference type="ChEBI" id="CHEBI:456216"/>
        <dbReference type="EC" id="2.7.4.25"/>
    </reaction>
</comment>
<dbReference type="GO" id="GO:0005524">
    <property type="term" value="F:ATP binding"/>
    <property type="evidence" value="ECO:0007669"/>
    <property type="project" value="UniProtKB-UniRule"/>
</dbReference>
<reference evidence="10 11" key="1">
    <citation type="journal article" date="2016" name="Nat. Commun.">
        <title>Thousands of microbial genomes shed light on interconnected biogeochemical processes in an aquifer system.</title>
        <authorList>
            <person name="Anantharaman K."/>
            <person name="Brown C.T."/>
            <person name="Hug L.A."/>
            <person name="Sharon I."/>
            <person name="Castelle C.J."/>
            <person name="Probst A.J."/>
            <person name="Thomas B.C."/>
            <person name="Singh A."/>
            <person name="Wilkins M.J."/>
            <person name="Karaoz U."/>
            <person name="Brodie E.L."/>
            <person name="Williams K.H."/>
            <person name="Hubbard S.S."/>
            <person name="Banfield J.F."/>
        </authorList>
    </citation>
    <scope>NUCLEOTIDE SEQUENCE [LARGE SCALE GENOMIC DNA]</scope>
</reference>
<keyword evidence="3 8" id="KW-0547">Nucleotide-binding</keyword>
<keyword evidence="2 8" id="KW-0808">Transferase</keyword>
<evidence type="ECO:0000256" key="5">
    <source>
        <dbReference type="ARBA" id="ARBA00022840"/>
    </source>
</evidence>
<evidence type="ECO:0000256" key="3">
    <source>
        <dbReference type="ARBA" id="ARBA00022741"/>
    </source>
</evidence>
<dbReference type="GO" id="GO:0006220">
    <property type="term" value="P:pyrimidine nucleotide metabolic process"/>
    <property type="evidence" value="ECO:0007669"/>
    <property type="project" value="UniProtKB-UniRule"/>
</dbReference>
<dbReference type="GO" id="GO:0036430">
    <property type="term" value="F:CMP kinase activity"/>
    <property type="evidence" value="ECO:0007669"/>
    <property type="project" value="RHEA"/>
</dbReference>
<dbReference type="GO" id="GO:0005737">
    <property type="term" value="C:cytoplasm"/>
    <property type="evidence" value="ECO:0007669"/>
    <property type="project" value="UniProtKB-SubCell"/>
</dbReference>
<keyword evidence="5 8" id="KW-0067">ATP-binding</keyword>
<dbReference type="Gene3D" id="3.40.50.300">
    <property type="entry name" value="P-loop containing nucleotide triphosphate hydrolases"/>
    <property type="match status" value="1"/>
</dbReference>
<organism evidence="10 11">
    <name type="scientific">Candidatus Daviesbacteria bacterium RIFCSPHIGHO2_01_FULL_41_23</name>
    <dbReference type="NCBI Taxonomy" id="1797764"/>
    <lineage>
        <taxon>Bacteria</taxon>
        <taxon>Candidatus Daviesiibacteriota</taxon>
    </lineage>
</organism>
<evidence type="ECO:0000256" key="4">
    <source>
        <dbReference type="ARBA" id="ARBA00022777"/>
    </source>
</evidence>
<dbReference type="SUPFAM" id="SSF52540">
    <property type="entry name" value="P-loop containing nucleoside triphosphate hydrolases"/>
    <property type="match status" value="1"/>
</dbReference>
<proteinExistence type="inferred from homology"/>
<feature type="domain" description="Cytidylate kinase" evidence="9">
    <location>
        <begin position="5"/>
        <end position="218"/>
    </location>
</feature>
<evidence type="ECO:0000259" key="9">
    <source>
        <dbReference type="Pfam" id="PF02224"/>
    </source>
</evidence>
<evidence type="ECO:0000313" key="11">
    <source>
        <dbReference type="Proteomes" id="UP000176336"/>
    </source>
</evidence>
<dbReference type="EMBL" id="MFCR01000003">
    <property type="protein sequence ID" value="OGE19473.1"/>
    <property type="molecule type" value="Genomic_DNA"/>
</dbReference>